<feature type="transmembrane region" description="Helical" evidence="5">
    <location>
        <begin position="276"/>
        <end position="305"/>
    </location>
</feature>
<dbReference type="Proteomes" id="UP000608154">
    <property type="component" value="Unassembled WGS sequence"/>
</dbReference>
<protein>
    <submittedName>
        <fullName evidence="6">Amino acid transporter</fullName>
    </submittedName>
</protein>
<gene>
    <name evidence="6" type="ORF">GCM10011494_29800</name>
</gene>
<comment type="subcellular location">
    <subcellularLocation>
        <location evidence="1">Membrane</location>
        <topology evidence="1">Multi-pass membrane protein</topology>
    </subcellularLocation>
</comment>
<dbReference type="GO" id="GO:0016020">
    <property type="term" value="C:membrane"/>
    <property type="evidence" value="ECO:0007669"/>
    <property type="project" value="UniProtKB-SubCell"/>
</dbReference>
<feature type="transmembrane region" description="Helical" evidence="5">
    <location>
        <begin position="388"/>
        <end position="407"/>
    </location>
</feature>
<feature type="transmembrane region" description="Helical" evidence="5">
    <location>
        <begin position="92"/>
        <end position="117"/>
    </location>
</feature>
<dbReference type="InterPro" id="IPR050598">
    <property type="entry name" value="AminoAcid_Transporter"/>
</dbReference>
<feature type="transmembrane region" description="Helical" evidence="5">
    <location>
        <begin position="20"/>
        <end position="39"/>
    </location>
</feature>
<feature type="transmembrane region" description="Helical" evidence="5">
    <location>
        <begin position="326"/>
        <end position="344"/>
    </location>
</feature>
<evidence type="ECO:0000256" key="1">
    <source>
        <dbReference type="ARBA" id="ARBA00004141"/>
    </source>
</evidence>
<feature type="transmembrane region" description="Helical" evidence="5">
    <location>
        <begin position="160"/>
        <end position="180"/>
    </location>
</feature>
<feature type="transmembrane region" description="Helical" evidence="5">
    <location>
        <begin position="225"/>
        <end position="243"/>
    </location>
</feature>
<proteinExistence type="predicted"/>
<keyword evidence="7" id="KW-1185">Reference proteome</keyword>
<sequence length="440" mass="46282">MSARTTQSEPAPVLEARHAIALCVGVVVGAGIFRTPALVAANSPGDAEFLGVWLIGGLISIVGALCYAELASTYPHAGGDYHYLERAYGHRLAFLYGWARLTVIQTGSLALLAYIFADYLTALWPLGDGAAPICAAALVVALTGLNWLGVQAGASTQLWLTGLEIVGLSLVIVAGFVFAPEAVSETAIPSEGSLGLVLVFVLLTFGGWSEIVYVSAELRGSRQRIAAVMIASLVIVTALYLLVNWAYLRALGLGGIAGSDAVATELMGGTFGRPGAVLISLLVAVAALTSANATAITGARTAYALGQAMPRLRWLGRWDGQRRTPGNALIAQGGIALLLVLAAASGRDEFGLLVEFTAPVFWGFLLLVGFAQILLRHRHPDIERPFRTPWYPLLPALFCATNAYLLYSSLMHTGASALLGLAVVGTGALLLPFLDSRKRR</sequence>
<dbReference type="GO" id="GO:0015179">
    <property type="term" value="F:L-amino acid transmembrane transporter activity"/>
    <property type="evidence" value="ECO:0007669"/>
    <property type="project" value="TreeGrafter"/>
</dbReference>
<feature type="transmembrane region" description="Helical" evidence="5">
    <location>
        <begin position="129"/>
        <end position="148"/>
    </location>
</feature>
<dbReference type="PANTHER" id="PTHR11785:SF512">
    <property type="entry name" value="SOBREMESA, ISOFORM B"/>
    <property type="match status" value="1"/>
</dbReference>
<keyword evidence="3 5" id="KW-1133">Transmembrane helix</keyword>
<dbReference type="AlphaFoldDB" id="A0A916X5K5"/>
<dbReference type="PIRSF" id="PIRSF006060">
    <property type="entry name" value="AA_transporter"/>
    <property type="match status" value="1"/>
</dbReference>
<reference evidence="6" key="1">
    <citation type="journal article" date="2014" name="Int. J. Syst. Evol. Microbiol.">
        <title>Complete genome sequence of Corynebacterium casei LMG S-19264T (=DSM 44701T), isolated from a smear-ripened cheese.</title>
        <authorList>
            <consortium name="US DOE Joint Genome Institute (JGI-PGF)"/>
            <person name="Walter F."/>
            <person name="Albersmeier A."/>
            <person name="Kalinowski J."/>
            <person name="Ruckert C."/>
        </authorList>
    </citation>
    <scope>NUCLEOTIDE SEQUENCE</scope>
    <source>
        <strain evidence="6">CGMCC 1.15095</strain>
    </source>
</reference>
<evidence type="ECO:0000256" key="2">
    <source>
        <dbReference type="ARBA" id="ARBA00022692"/>
    </source>
</evidence>
<evidence type="ECO:0000256" key="5">
    <source>
        <dbReference type="SAM" id="Phobius"/>
    </source>
</evidence>
<dbReference type="Pfam" id="PF13520">
    <property type="entry name" value="AA_permease_2"/>
    <property type="match status" value="1"/>
</dbReference>
<reference evidence="6" key="2">
    <citation type="submission" date="2020-09" db="EMBL/GenBank/DDBJ databases">
        <authorList>
            <person name="Sun Q."/>
            <person name="Zhou Y."/>
        </authorList>
    </citation>
    <scope>NUCLEOTIDE SEQUENCE</scope>
    <source>
        <strain evidence="6">CGMCC 1.15095</strain>
    </source>
</reference>
<dbReference type="Gene3D" id="1.20.1740.10">
    <property type="entry name" value="Amino acid/polyamine transporter I"/>
    <property type="match status" value="1"/>
</dbReference>
<dbReference type="EMBL" id="BMHK01000023">
    <property type="protein sequence ID" value="GGC09170.1"/>
    <property type="molecule type" value="Genomic_DNA"/>
</dbReference>
<dbReference type="PANTHER" id="PTHR11785">
    <property type="entry name" value="AMINO ACID TRANSPORTER"/>
    <property type="match status" value="1"/>
</dbReference>
<feature type="transmembrane region" description="Helical" evidence="5">
    <location>
        <begin position="192"/>
        <end position="213"/>
    </location>
</feature>
<evidence type="ECO:0000256" key="3">
    <source>
        <dbReference type="ARBA" id="ARBA00022989"/>
    </source>
</evidence>
<accession>A0A916X5K5</accession>
<evidence type="ECO:0000256" key="4">
    <source>
        <dbReference type="ARBA" id="ARBA00023136"/>
    </source>
</evidence>
<dbReference type="RefSeq" id="WP_188772355.1">
    <property type="nucleotide sequence ID" value="NZ_BMHK01000023.1"/>
</dbReference>
<keyword evidence="2 5" id="KW-0812">Transmembrane</keyword>
<name>A0A916X5K5_9SPHN</name>
<organism evidence="6 7">
    <name type="scientific">Novosphingobium endophyticum</name>
    <dbReference type="NCBI Taxonomy" id="1955250"/>
    <lineage>
        <taxon>Bacteria</taxon>
        <taxon>Pseudomonadati</taxon>
        <taxon>Pseudomonadota</taxon>
        <taxon>Alphaproteobacteria</taxon>
        <taxon>Sphingomonadales</taxon>
        <taxon>Sphingomonadaceae</taxon>
        <taxon>Novosphingobium</taxon>
    </lineage>
</organism>
<evidence type="ECO:0000313" key="6">
    <source>
        <dbReference type="EMBL" id="GGC09170.1"/>
    </source>
</evidence>
<dbReference type="InterPro" id="IPR002293">
    <property type="entry name" value="AA/rel_permease1"/>
</dbReference>
<comment type="caution">
    <text evidence="6">The sequence shown here is derived from an EMBL/GenBank/DDBJ whole genome shotgun (WGS) entry which is preliminary data.</text>
</comment>
<feature type="transmembrane region" description="Helical" evidence="5">
    <location>
        <begin position="356"/>
        <end position="376"/>
    </location>
</feature>
<evidence type="ECO:0000313" key="7">
    <source>
        <dbReference type="Proteomes" id="UP000608154"/>
    </source>
</evidence>
<feature type="transmembrane region" description="Helical" evidence="5">
    <location>
        <begin position="51"/>
        <end position="71"/>
    </location>
</feature>
<keyword evidence="4 5" id="KW-0472">Membrane</keyword>
<feature type="transmembrane region" description="Helical" evidence="5">
    <location>
        <begin position="413"/>
        <end position="434"/>
    </location>
</feature>